<evidence type="ECO:0000313" key="2">
    <source>
        <dbReference type="EMBL" id="VDD92776.1"/>
    </source>
</evidence>
<evidence type="ECO:0000313" key="4">
    <source>
        <dbReference type="WBParaSite" id="EVEC_0000804301-mRNA-1"/>
    </source>
</evidence>
<feature type="transmembrane region" description="Helical" evidence="1">
    <location>
        <begin position="13"/>
        <end position="32"/>
    </location>
</feature>
<proteinExistence type="predicted"/>
<protein>
    <submittedName>
        <fullName evidence="4">Zonular occludens toxin</fullName>
    </submittedName>
</protein>
<organism evidence="4">
    <name type="scientific">Enterobius vermicularis</name>
    <name type="common">Human pinworm</name>
    <dbReference type="NCBI Taxonomy" id="51028"/>
    <lineage>
        <taxon>Eukaryota</taxon>
        <taxon>Metazoa</taxon>
        <taxon>Ecdysozoa</taxon>
        <taxon>Nematoda</taxon>
        <taxon>Chromadorea</taxon>
        <taxon>Rhabditida</taxon>
        <taxon>Spirurina</taxon>
        <taxon>Oxyuridomorpha</taxon>
        <taxon>Oxyuroidea</taxon>
        <taxon>Oxyuridae</taxon>
        <taxon>Enterobius</taxon>
    </lineage>
</organism>
<keyword evidence="1" id="KW-1133">Transmembrane helix</keyword>
<keyword evidence="3" id="KW-1185">Reference proteome</keyword>
<evidence type="ECO:0000313" key="3">
    <source>
        <dbReference type="Proteomes" id="UP000274131"/>
    </source>
</evidence>
<dbReference type="Proteomes" id="UP000274131">
    <property type="component" value="Unassembled WGS sequence"/>
</dbReference>
<dbReference type="WBParaSite" id="EVEC_0000804301-mRNA-1">
    <property type="protein sequence ID" value="EVEC_0000804301-mRNA-1"/>
    <property type="gene ID" value="EVEC_0000804301"/>
</dbReference>
<accession>A0A0N4VBX0</accession>
<dbReference type="EMBL" id="UXUI01008963">
    <property type="protein sequence ID" value="VDD92776.1"/>
    <property type="molecule type" value="Genomic_DNA"/>
</dbReference>
<reference evidence="2 3" key="2">
    <citation type="submission" date="2018-10" db="EMBL/GenBank/DDBJ databases">
        <authorList>
            <consortium name="Pathogen Informatics"/>
        </authorList>
    </citation>
    <scope>NUCLEOTIDE SEQUENCE [LARGE SCALE GENOMIC DNA]</scope>
</reference>
<sequence>MRNIYCRIAAPPVVYYGICLLALSLSISFYLIRSKPLPSLERPILQPYDTRSQKPALIRSEPESLTYEEPPTIDKKFIDAAGVVQYVNIDEPNKATRLKEQPVMQSTEQMQRLVQKQVGYSTGNVNRPVR</sequence>
<keyword evidence="1" id="KW-0812">Transmembrane</keyword>
<gene>
    <name evidence="2" type="ORF">EVEC_LOCUS7527</name>
</gene>
<name>A0A0N4VBX0_ENTVE</name>
<dbReference type="AlphaFoldDB" id="A0A0N4VBX0"/>
<keyword evidence="1" id="KW-0472">Membrane</keyword>
<reference evidence="4" key="1">
    <citation type="submission" date="2017-02" db="UniProtKB">
        <authorList>
            <consortium name="WormBaseParasite"/>
        </authorList>
    </citation>
    <scope>IDENTIFICATION</scope>
</reference>
<evidence type="ECO:0000256" key="1">
    <source>
        <dbReference type="SAM" id="Phobius"/>
    </source>
</evidence>